<comment type="caution">
    <text evidence="2">The sequence shown here is derived from an EMBL/GenBank/DDBJ whole genome shotgun (WGS) entry which is preliminary data.</text>
</comment>
<keyword evidence="3" id="KW-1185">Reference proteome</keyword>
<dbReference type="EMBL" id="CAJNOL010017847">
    <property type="protein sequence ID" value="CAF1679838.1"/>
    <property type="molecule type" value="Genomic_DNA"/>
</dbReference>
<sequence length="107" mass="12128">MEVRILRSDIYMTIYFTPQDGSPEVDFRLKIESKIKGQQQQERIKDIKKLEKIFEKKLFSIQGQIGIELQKPPIASSNDACTDGASIDDVLDSGTSILLPEKQDLIT</sequence>
<proteinExistence type="predicted"/>
<evidence type="ECO:0000313" key="1">
    <source>
        <dbReference type="EMBL" id="CAF1567357.1"/>
    </source>
</evidence>
<dbReference type="Proteomes" id="UP000663870">
    <property type="component" value="Unassembled WGS sequence"/>
</dbReference>
<gene>
    <name evidence="2" type="ORF">JXQ802_LOCUS58980</name>
    <name evidence="1" type="ORF">PYM288_LOCUS42328</name>
</gene>
<dbReference type="EMBL" id="CAJNOH010015906">
    <property type="protein sequence ID" value="CAF1567357.1"/>
    <property type="molecule type" value="Genomic_DNA"/>
</dbReference>
<feature type="non-terminal residue" evidence="2">
    <location>
        <position position="1"/>
    </location>
</feature>
<dbReference type="AlphaFoldDB" id="A0A816GVK6"/>
<evidence type="ECO:0000313" key="2">
    <source>
        <dbReference type="EMBL" id="CAF1679838.1"/>
    </source>
</evidence>
<reference evidence="2" key="1">
    <citation type="submission" date="2021-02" db="EMBL/GenBank/DDBJ databases">
        <authorList>
            <person name="Nowell W R."/>
        </authorList>
    </citation>
    <scope>NUCLEOTIDE SEQUENCE</scope>
</reference>
<evidence type="ECO:0000313" key="3">
    <source>
        <dbReference type="Proteomes" id="UP000663870"/>
    </source>
</evidence>
<protein>
    <submittedName>
        <fullName evidence="2">Uncharacterized protein</fullName>
    </submittedName>
</protein>
<name>A0A816GVK6_9BILA</name>
<accession>A0A816GVK6</accession>
<organism evidence="2 3">
    <name type="scientific">Rotaria sordida</name>
    <dbReference type="NCBI Taxonomy" id="392033"/>
    <lineage>
        <taxon>Eukaryota</taxon>
        <taxon>Metazoa</taxon>
        <taxon>Spiralia</taxon>
        <taxon>Gnathifera</taxon>
        <taxon>Rotifera</taxon>
        <taxon>Eurotatoria</taxon>
        <taxon>Bdelloidea</taxon>
        <taxon>Philodinida</taxon>
        <taxon>Philodinidae</taxon>
        <taxon>Rotaria</taxon>
    </lineage>
</organism>
<dbReference type="Proteomes" id="UP000663854">
    <property type="component" value="Unassembled WGS sequence"/>
</dbReference>